<dbReference type="GeneID" id="116294206"/>
<comment type="domain">
    <text evidence="7">The DHHC domain is required for palmitoyltransferase activity.</text>
</comment>
<comment type="subcellular location">
    <subcellularLocation>
        <location evidence="1">Membrane</location>
        <topology evidence="1">Multi-pass membrane protein</topology>
    </subcellularLocation>
</comment>
<evidence type="ECO:0000256" key="5">
    <source>
        <dbReference type="ARBA" id="ARBA00023136"/>
    </source>
</evidence>
<dbReference type="AlphaFoldDB" id="A0A6P8HY66"/>
<comment type="similarity">
    <text evidence="7">Belongs to the DHHC palmitoyltransferase family.</text>
</comment>
<name>A0A6P8HY66_ACTTE</name>
<dbReference type="GO" id="GO:0019706">
    <property type="term" value="F:protein-cysteine S-palmitoyltransferase activity"/>
    <property type="evidence" value="ECO:0007669"/>
    <property type="project" value="UniProtKB-EC"/>
</dbReference>
<dbReference type="InParanoid" id="A0A6P8HY66"/>
<keyword evidence="4 7" id="KW-1133">Transmembrane helix</keyword>
<gene>
    <name evidence="10" type="primary">LOC116294206</name>
</gene>
<keyword evidence="2 7" id="KW-0808">Transferase</keyword>
<keyword evidence="9" id="KW-1185">Reference proteome</keyword>
<feature type="domain" description="Palmitoyltransferase DHHC" evidence="8">
    <location>
        <begin position="154"/>
        <end position="299"/>
    </location>
</feature>
<feature type="transmembrane region" description="Helical" evidence="7">
    <location>
        <begin position="7"/>
        <end position="28"/>
    </location>
</feature>
<evidence type="ECO:0000256" key="7">
    <source>
        <dbReference type="RuleBase" id="RU079119"/>
    </source>
</evidence>
<keyword evidence="6 7" id="KW-0012">Acyltransferase</keyword>
<dbReference type="Pfam" id="PF01529">
    <property type="entry name" value="DHHC"/>
    <property type="match status" value="1"/>
</dbReference>
<comment type="catalytic activity">
    <reaction evidence="7">
        <text>L-cysteinyl-[protein] + hexadecanoyl-CoA = S-hexadecanoyl-L-cysteinyl-[protein] + CoA</text>
        <dbReference type="Rhea" id="RHEA:36683"/>
        <dbReference type="Rhea" id="RHEA-COMP:10131"/>
        <dbReference type="Rhea" id="RHEA-COMP:11032"/>
        <dbReference type="ChEBI" id="CHEBI:29950"/>
        <dbReference type="ChEBI" id="CHEBI:57287"/>
        <dbReference type="ChEBI" id="CHEBI:57379"/>
        <dbReference type="ChEBI" id="CHEBI:74151"/>
        <dbReference type="EC" id="2.3.1.225"/>
    </reaction>
</comment>
<feature type="transmembrane region" description="Helical" evidence="7">
    <location>
        <begin position="200"/>
        <end position="228"/>
    </location>
</feature>
<dbReference type="GO" id="GO:0005783">
    <property type="term" value="C:endoplasmic reticulum"/>
    <property type="evidence" value="ECO:0007669"/>
    <property type="project" value="TreeGrafter"/>
</dbReference>
<evidence type="ECO:0000313" key="10">
    <source>
        <dbReference type="RefSeq" id="XP_031557615.1"/>
    </source>
</evidence>
<dbReference type="PROSITE" id="PS50216">
    <property type="entry name" value="DHHC"/>
    <property type="match status" value="1"/>
</dbReference>
<organism evidence="9 10">
    <name type="scientific">Actinia tenebrosa</name>
    <name type="common">Australian red waratah sea anemone</name>
    <dbReference type="NCBI Taxonomy" id="6105"/>
    <lineage>
        <taxon>Eukaryota</taxon>
        <taxon>Metazoa</taxon>
        <taxon>Cnidaria</taxon>
        <taxon>Anthozoa</taxon>
        <taxon>Hexacorallia</taxon>
        <taxon>Actiniaria</taxon>
        <taxon>Actiniidae</taxon>
        <taxon>Actinia</taxon>
    </lineage>
</organism>
<accession>A0A6P8HY66</accession>
<protein>
    <recommendedName>
        <fullName evidence="7">Palmitoyltransferase</fullName>
        <ecNumber evidence="7">2.3.1.225</ecNumber>
    </recommendedName>
</protein>
<dbReference type="GO" id="GO:0006612">
    <property type="term" value="P:protein targeting to membrane"/>
    <property type="evidence" value="ECO:0007669"/>
    <property type="project" value="TreeGrafter"/>
</dbReference>
<dbReference type="GO" id="GO:0005794">
    <property type="term" value="C:Golgi apparatus"/>
    <property type="evidence" value="ECO:0007669"/>
    <property type="project" value="TreeGrafter"/>
</dbReference>
<feature type="transmembrane region" description="Helical" evidence="7">
    <location>
        <begin position="262"/>
        <end position="289"/>
    </location>
</feature>
<evidence type="ECO:0000313" key="9">
    <source>
        <dbReference type="Proteomes" id="UP000515163"/>
    </source>
</evidence>
<evidence type="ECO:0000256" key="1">
    <source>
        <dbReference type="ARBA" id="ARBA00004141"/>
    </source>
</evidence>
<dbReference type="GO" id="GO:0016020">
    <property type="term" value="C:membrane"/>
    <property type="evidence" value="ECO:0007669"/>
    <property type="project" value="UniProtKB-SubCell"/>
</dbReference>
<dbReference type="KEGG" id="aten:116294206"/>
<keyword evidence="3 7" id="KW-0812">Transmembrane</keyword>
<dbReference type="PANTHER" id="PTHR22883">
    <property type="entry name" value="ZINC FINGER DHHC DOMAIN CONTAINING PROTEIN"/>
    <property type="match status" value="1"/>
</dbReference>
<evidence type="ECO:0000259" key="8">
    <source>
        <dbReference type="Pfam" id="PF01529"/>
    </source>
</evidence>
<proteinExistence type="inferred from homology"/>
<dbReference type="Proteomes" id="UP000515163">
    <property type="component" value="Unplaced"/>
</dbReference>
<dbReference type="RefSeq" id="XP_031557615.1">
    <property type="nucleotide sequence ID" value="XM_031701755.1"/>
</dbReference>
<dbReference type="InterPro" id="IPR001594">
    <property type="entry name" value="Palmitoyltrfase_DHHC"/>
</dbReference>
<dbReference type="FunCoup" id="A0A6P8HY66">
    <property type="interactions" value="855"/>
</dbReference>
<evidence type="ECO:0000256" key="3">
    <source>
        <dbReference type="ARBA" id="ARBA00022692"/>
    </source>
</evidence>
<feature type="transmembrane region" description="Helical" evidence="7">
    <location>
        <begin position="105"/>
        <end position="127"/>
    </location>
</feature>
<evidence type="ECO:0000256" key="6">
    <source>
        <dbReference type="ARBA" id="ARBA00023315"/>
    </source>
</evidence>
<keyword evidence="5 7" id="KW-0472">Membrane</keyword>
<dbReference type="OrthoDB" id="331948at2759"/>
<feature type="transmembrane region" description="Helical" evidence="7">
    <location>
        <begin position="80"/>
        <end position="99"/>
    </location>
</feature>
<evidence type="ECO:0000256" key="2">
    <source>
        <dbReference type="ARBA" id="ARBA00022679"/>
    </source>
</evidence>
<reference evidence="10" key="1">
    <citation type="submission" date="2025-08" db="UniProtKB">
        <authorList>
            <consortium name="RefSeq"/>
        </authorList>
    </citation>
    <scope>IDENTIFICATION</scope>
    <source>
        <tissue evidence="10">Tentacle</tissue>
    </source>
</reference>
<evidence type="ECO:0000256" key="4">
    <source>
        <dbReference type="ARBA" id="ARBA00022989"/>
    </source>
</evidence>
<dbReference type="EC" id="2.3.1.225" evidence="7"/>
<dbReference type="PANTHER" id="PTHR22883:SF483">
    <property type="entry name" value="PALMITOYLTRANSFERASE"/>
    <property type="match status" value="1"/>
</dbReference>
<dbReference type="InterPro" id="IPR039859">
    <property type="entry name" value="PFA4/ZDH16/20/ERF2-like"/>
</dbReference>
<sequence>MDFLTLAIIYTVVFVAFSYVLLVGGSSFHDGGLISWIRSKLFQVNDCFMSVCQAILPQIVLNFIDQIVDYLFFKRNYCMVLFYTFLITSGSAIYTVKIVPFFEKANVFCVITYLLITADVIFFVICCRSDPGIISSHTLDKYINDYHYDGLYYTKSKCHTCGTDKPSRSKHCSICNMCVSRFDHHCSWVNNCIGKHNYKYFLAFIFTTCLLSIYTTVIILVVFTYIVISEGLMSMKYVGNDGGTYPVTIRHICQHLLIDQPIIFTLLVTALMVSFLLSIFSCVHIYLLFTNQTTNELYKRFRSSKPMSQVSRDNRKTISAKEIRMKLKEKHNPPSKTPFYIDIWSNIMDVLKS</sequence>